<keyword evidence="5 7" id="KW-0030">Aminoacyl-tRNA synthetase</keyword>
<dbReference type="Gene3D" id="3.40.50.620">
    <property type="entry name" value="HUPs"/>
    <property type="match status" value="1"/>
</dbReference>
<feature type="non-terminal residue" evidence="7">
    <location>
        <position position="234"/>
    </location>
</feature>
<sequence length="234" mass="27209">MGDDVYFLTGTDEHGQKVAESAEKANMSVEDWCDSYSGRFRNAWSKTEVTYDDFIRTTENRHRVSVQKFLHAVYDNGYIYLAKYEGHYCVSCEAYYSDAEMESGMCPVHKRPLSVMAEENYFFRLSAFQEDILKWYESGNDVVFPDFRKNEALSFVRGGLQDISISRTSISWGIPLPWDERHVCYVWFDALINYLTGIGYGEGGPKFEARWANSHHLIGKDIIRFHCVWWPAMC</sequence>
<organism evidence="7">
    <name type="scientific">mine drainage metagenome</name>
    <dbReference type="NCBI Taxonomy" id="410659"/>
    <lineage>
        <taxon>unclassified sequences</taxon>
        <taxon>metagenomes</taxon>
        <taxon>ecological metagenomes</taxon>
    </lineage>
</organism>
<reference evidence="7" key="1">
    <citation type="submission" date="2013-08" db="EMBL/GenBank/DDBJ databases">
        <authorList>
            <person name="Mendez C."/>
            <person name="Richter M."/>
            <person name="Ferrer M."/>
            <person name="Sanchez J."/>
        </authorList>
    </citation>
    <scope>NUCLEOTIDE SEQUENCE</scope>
</reference>
<dbReference type="PRINTS" id="PR01041">
    <property type="entry name" value="TRNASYNTHMET"/>
</dbReference>
<dbReference type="InterPro" id="IPR033911">
    <property type="entry name" value="MetRS_core"/>
</dbReference>
<dbReference type="EMBL" id="AUZX01014713">
    <property type="protein sequence ID" value="EQD31443.1"/>
    <property type="molecule type" value="Genomic_DNA"/>
</dbReference>
<proteinExistence type="predicted"/>
<evidence type="ECO:0000256" key="2">
    <source>
        <dbReference type="ARBA" id="ARBA00022741"/>
    </source>
</evidence>
<feature type="domain" description="Methionyl/Leucyl tRNA synthetase" evidence="6">
    <location>
        <begin position="115"/>
        <end position="233"/>
    </location>
</feature>
<dbReference type="AlphaFoldDB" id="T0YE51"/>
<dbReference type="GO" id="GO:0004825">
    <property type="term" value="F:methionine-tRNA ligase activity"/>
    <property type="evidence" value="ECO:0007669"/>
    <property type="project" value="InterPro"/>
</dbReference>
<dbReference type="InterPro" id="IPR015413">
    <property type="entry name" value="Methionyl/Leucyl_tRNA_Synth"/>
</dbReference>
<keyword evidence="2" id="KW-0547">Nucleotide-binding</keyword>
<evidence type="ECO:0000256" key="5">
    <source>
        <dbReference type="ARBA" id="ARBA00023146"/>
    </source>
</evidence>
<keyword evidence="1" id="KW-0436">Ligase</keyword>
<gene>
    <name evidence="7" type="ORF">B1A_19938</name>
</gene>
<dbReference type="InterPro" id="IPR023457">
    <property type="entry name" value="Met-tRNA_synth_2"/>
</dbReference>
<evidence type="ECO:0000256" key="4">
    <source>
        <dbReference type="ARBA" id="ARBA00022917"/>
    </source>
</evidence>
<evidence type="ECO:0000256" key="1">
    <source>
        <dbReference type="ARBA" id="ARBA00022598"/>
    </source>
</evidence>
<dbReference type="PANTHER" id="PTHR43326:SF1">
    <property type="entry name" value="METHIONINE--TRNA LIGASE, MITOCHONDRIAL"/>
    <property type="match status" value="1"/>
</dbReference>
<dbReference type="GO" id="GO:0005524">
    <property type="term" value="F:ATP binding"/>
    <property type="evidence" value="ECO:0007669"/>
    <property type="project" value="UniProtKB-KW"/>
</dbReference>
<keyword evidence="4" id="KW-0648">Protein biosynthesis</keyword>
<accession>T0YE51</accession>
<dbReference type="SUPFAM" id="SSF52374">
    <property type="entry name" value="Nucleotidylyl transferase"/>
    <property type="match status" value="1"/>
</dbReference>
<evidence type="ECO:0000256" key="3">
    <source>
        <dbReference type="ARBA" id="ARBA00022840"/>
    </source>
</evidence>
<dbReference type="InterPro" id="IPR014729">
    <property type="entry name" value="Rossmann-like_a/b/a_fold"/>
</dbReference>
<name>T0YE51_9ZZZZ</name>
<dbReference type="GO" id="GO:0006431">
    <property type="term" value="P:methionyl-tRNA aminoacylation"/>
    <property type="evidence" value="ECO:0007669"/>
    <property type="project" value="InterPro"/>
</dbReference>
<feature type="domain" description="Methionyl/Leucyl tRNA synthetase" evidence="6">
    <location>
        <begin position="2"/>
        <end position="109"/>
    </location>
</feature>
<evidence type="ECO:0000259" key="6">
    <source>
        <dbReference type="Pfam" id="PF09334"/>
    </source>
</evidence>
<keyword evidence="3" id="KW-0067">ATP-binding</keyword>
<dbReference type="Pfam" id="PF09334">
    <property type="entry name" value="tRNA-synt_1g"/>
    <property type="match status" value="2"/>
</dbReference>
<protein>
    <submittedName>
        <fullName evidence="7">Methionyl-tRNA synthetase</fullName>
    </submittedName>
</protein>
<dbReference type="PANTHER" id="PTHR43326">
    <property type="entry name" value="METHIONYL-TRNA SYNTHETASE"/>
    <property type="match status" value="1"/>
</dbReference>
<evidence type="ECO:0000313" key="7">
    <source>
        <dbReference type="EMBL" id="EQD31443.1"/>
    </source>
</evidence>
<comment type="caution">
    <text evidence="7">The sequence shown here is derived from an EMBL/GenBank/DDBJ whole genome shotgun (WGS) entry which is preliminary data.</text>
</comment>
<reference evidence="7" key="2">
    <citation type="journal article" date="2014" name="ISME J.">
        <title>Microbial stratification in low pH oxic and suboxic macroscopic growths along an acid mine drainage.</title>
        <authorList>
            <person name="Mendez-Garcia C."/>
            <person name="Mesa V."/>
            <person name="Sprenger R.R."/>
            <person name="Richter M."/>
            <person name="Diez M.S."/>
            <person name="Solano J."/>
            <person name="Bargiela R."/>
            <person name="Golyshina O.V."/>
            <person name="Manteca A."/>
            <person name="Ramos J.L."/>
            <person name="Gallego J.R."/>
            <person name="Llorente I."/>
            <person name="Martins Dos Santos V.A."/>
            <person name="Jensen O.N."/>
            <person name="Pelaez A.I."/>
            <person name="Sanchez J."/>
            <person name="Ferrer M."/>
        </authorList>
    </citation>
    <scope>NUCLEOTIDE SEQUENCE</scope>
</reference>